<dbReference type="AlphaFoldDB" id="A0A7G1QB91"/>
<evidence type="ECO:0000256" key="1">
    <source>
        <dbReference type="ARBA" id="ARBA00000915"/>
    </source>
</evidence>
<dbReference type="PANTHER" id="PTHR21403:SF8">
    <property type="entry name" value="ATP PHOSPHORIBOSYLTRANSFERASE"/>
    <property type="match status" value="1"/>
</dbReference>
<dbReference type="GO" id="GO:0003879">
    <property type="term" value="F:ATP phosphoribosyltransferase activity"/>
    <property type="evidence" value="ECO:0007669"/>
    <property type="project" value="UniProtKB-UniRule"/>
</dbReference>
<evidence type="ECO:0000256" key="2">
    <source>
        <dbReference type="ARBA" id="ARBA00004496"/>
    </source>
</evidence>
<evidence type="ECO:0000256" key="7">
    <source>
        <dbReference type="ARBA" id="ARBA00020998"/>
    </source>
</evidence>
<feature type="domain" description="ATP phosphoribosyltransferase catalytic" evidence="17">
    <location>
        <begin position="72"/>
        <end position="221"/>
    </location>
</feature>
<dbReference type="GO" id="GO:0005737">
    <property type="term" value="C:cytoplasm"/>
    <property type="evidence" value="ECO:0007669"/>
    <property type="project" value="UniProtKB-SubCell"/>
</dbReference>
<dbReference type="UniPathway" id="UPA00031">
    <property type="reaction ID" value="UER00006"/>
</dbReference>
<keyword evidence="8 16" id="KW-0963">Cytoplasm</keyword>
<dbReference type="CDD" id="cd13595">
    <property type="entry name" value="PBP2_HisGs"/>
    <property type="match status" value="1"/>
</dbReference>
<dbReference type="PROSITE" id="PS01316">
    <property type="entry name" value="ATP_P_PHORIBOSYLTR"/>
    <property type="match status" value="1"/>
</dbReference>
<dbReference type="KEGG" id="ntg:NSCAC_1569"/>
<evidence type="ECO:0000259" key="17">
    <source>
        <dbReference type="Pfam" id="PF01634"/>
    </source>
</evidence>
<dbReference type="EC" id="2.4.2.17" evidence="6 16"/>
<evidence type="ECO:0000313" key="18">
    <source>
        <dbReference type="EMBL" id="CAB1277235.1"/>
    </source>
</evidence>
<evidence type="ECO:0000256" key="6">
    <source>
        <dbReference type="ARBA" id="ARBA00011946"/>
    </source>
</evidence>
<dbReference type="Pfam" id="PF01634">
    <property type="entry name" value="HisG"/>
    <property type="match status" value="1"/>
</dbReference>
<sequence>MQTLSEFQTTLLVIFIQFMAKSLRLAISKGRIFDETLPLLAASGIYPIDDPKTSRKLVLDTNRDDLKLVIIRATDVPTYVEYGAAELGITGKDVLLEHLGNGLYEPLDLKIACCRMIVAGKTEIPPKFSYLRIATKYIHSTRRFYAQQGQQVELVKLYGSMELAPLVNLADCIVDLVDTGNTLKANGLVPWEHIAHISSRLIVNKAAMKMAYQQLKEFIHLMTIAVDKYHG</sequence>
<comment type="catalytic activity">
    <reaction evidence="1 16">
        <text>1-(5-phospho-beta-D-ribosyl)-ATP + diphosphate = 5-phospho-alpha-D-ribose 1-diphosphate + ATP</text>
        <dbReference type="Rhea" id="RHEA:18473"/>
        <dbReference type="ChEBI" id="CHEBI:30616"/>
        <dbReference type="ChEBI" id="CHEBI:33019"/>
        <dbReference type="ChEBI" id="CHEBI:58017"/>
        <dbReference type="ChEBI" id="CHEBI:73183"/>
        <dbReference type="EC" id="2.4.2.17"/>
    </reaction>
</comment>
<organism evidence="18 19">
    <name type="scientific">Candidatus Nitrosacidococcus tergens</name>
    <dbReference type="NCBI Taxonomy" id="553981"/>
    <lineage>
        <taxon>Bacteria</taxon>
        <taxon>Pseudomonadati</taxon>
        <taxon>Pseudomonadota</taxon>
        <taxon>Gammaproteobacteria</taxon>
        <taxon>Chromatiales</taxon>
        <taxon>Chromatiaceae</taxon>
        <taxon>Candidatus Nitrosacidococcus</taxon>
    </lineage>
</organism>
<proteinExistence type="inferred from homology"/>
<keyword evidence="9 16" id="KW-0028">Amino-acid biosynthesis</keyword>
<gene>
    <name evidence="16 18" type="primary">hisG</name>
    <name evidence="18" type="ORF">NSCAC_1569</name>
</gene>
<keyword evidence="10 16" id="KW-0328">Glycosyltransferase</keyword>
<dbReference type="FunFam" id="3.40.190.10:FF:000011">
    <property type="entry name" value="ATP phosphoribosyltransferase"/>
    <property type="match status" value="1"/>
</dbReference>
<comment type="subcellular location">
    <subcellularLocation>
        <location evidence="2 16">Cytoplasm</location>
    </subcellularLocation>
</comment>
<dbReference type="HAMAP" id="MF_01018">
    <property type="entry name" value="HisG_Short"/>
    <property type="match status" value="1"/>
</dbReference>
<comment type="function">
    <text evidence="15 16">Catalyzes the condensation of ATP and 5-phosphoribose 1-diphosphate to form N'-(5'-phosphoribosyl)-ATP (PR-ATP). Has a crucial role in the pathway because the rate of histidine biosynthesis seems to be controlled primarily by regulation of HisG enzymatic activity.</text>
</comment>
<keyword evidence="12 16" id="KW-0547">Nucleotide-binding</keyword>
<comment type="similarity">
    <text evidence="4 16">Belongs to the ATP phosphoribosyltransferase family. Short subfamily.</text>
</comment>
<accession>A0A7G1QB91</accession>
<dbReference type="InterPro" id="IPR018198">
    <property type="entry name" value="ATP_PRibTrfase_CS"/>
</dbReference>
<evidence type="ECO:0000256" key="15">
    <source>
        <dbReference type="ARBA" id="ARBA00024861"/>
    </source>
</evidence>
<evidence type="ECO:0000256" key="13">
    <source>
        <dbReference type="ARBA" id="ARBA00022840"/>
    </source>
</evidence>
<name>A0A7G1QB91_9GAMM</name>
<keyword evidence="13 16" id="KW-0067">ATP-binding</keyword>
<keyword evidence="14 16" id="KW-0368">Histidine biosynthesis</keyword>
<dbReference type="InterPro" id="IPR013820">
    <property type="entry name" value="ATP_PRibTrfase_cat"/>
</dbReference>
<comment type="domain">
    <text evidence="16">Lacks the C-terminal regulatory region which is replaced by HisZ.</text>
</comment>
<evidence type="ECO:0000256" key="11">
    <source>
        <dbReference type="ARBA" id="ARBA00022679"/>
    </source>
</evidence>
<evidence type="ECO:0000313" key="19">
    <source>
        <dbReference type="Proteomes" id="UP000516072"/>
    </source>
</evidence>
<evidence type="ECO:0000256" key="10">
    <source>
        <dbReference type="ARBA" id="ARBA00022676"/>
    </source>
</evidence>
<dbReference type="Proteomes" id="UP000516072">
    <property type="component" value="Chromosome"/>
</dbReference>
<dbReference type="InterPro" id="IPR001348">
    <property type="entry name" value="ATP_PRibTrfase_HisG"/>
</dbReference>
<dbReference type="Gene3D" id="3.40.190.10">
    <property type="entry name" value="Periplasmic binding protein-like II"/>
    <property type="match status" value="2"/>
</dbReference>
<comment type="subunit">
    <text evidence="5 16">Heteromultimer composed of HisG and HisZ subunits.</text>
</comment>
<evidence type="ECO:0000256" key="16">
    <source>
        <dbReference type="HAMAP-Rule" id="MF_01018"/>
    </source>
</evidence>
<dbReference type="PANTHER" id="PTHR21403">
    <property type="entry name" value="ATP PHOSPHORIBOSYLTRANSFERASE ATP-PRTASE"/>
    <property type="match status" value="1"/>
</dbReference>
<evidence type="ECO:0000256" key="14">
    <source>
        <dbReference type="ARBA" id="ARBA00023102"/>
    </source>
</evidence>
<dbReference type="EMBL" id="LR778175">
    <property type="protein sequence ID" value="CAB1277235.1"/>
    <property type="molecule type" value="Genomic_DNA"/>
</dbReference>
<evidence type="ECO:0000256" key="3">
    <source>
        <dbReference type="ARBA" id="ARBA00004667"/>
    </source>
</evidence>
<dbReference type="GO" id="GO:0005524">
    <property type="term" value="F:ATP binding"/>
    <property type="evidence" value="ECO:0007669"/>
    <property type="project" value="UniProtKB-KW"/>
</dbReference>
<dbReference type="NCBIfam" id="TIGR00070">
    <property type="entry name" value="hisG"/>
    <property type="match status" value="1"/>
</dbReference>
<evidence type="ECO:0000256" key="8">
    <source>
        <dbReference type="ARBA" id="ARBA00022490"/>
    </source>
</evidence>
<keyword evidence="19" id="KW-1185">Reference proteome</keyword>
<protein>
    <recommendedName>
        <fullName evidence="7 16">ATP phosphoribosyltransferase</fullName>
        <shortName evidence="16">ATP-PRT</shortName>
        <shortName evidence="16">ATP-PRTase</shortName>
        <ecNumber evidence="6 16">2.4.2.17</ecNumber>
    </recommendedName>
</protein>
<evidence type="ECO:0000256" key="4">
    <source>
        <dbReference type="ARBA" id="ARBA00009489"/>
    </source>
</evidence>
<reference evidence="18 19" key="1">
    <citation type="submission" date="2020-03" db="EMBL/GenBank/DDBJ databases">
        <authorList>
            <person name="Picone N."/>
        </authorList>
    </citation>
    <scope>NUCLEOTIDE SEQUENCE [LARGE SCALE GENOMIC DNA]</scope>
    <source>
        <strain evidence="18">NSCAC1</strain>
    </source>
</reference>
<dbReference type="SUPFAM" id="SSF53850">
    <property type="entry name" value="Periplasmic binding protein-like II"/>
    <property type="match status" value="1"/>
</dbReference>
<evidence type="ECO:0000256" key="5">
    <source>
        <dbReference type="ARBA" id="ARBA00011496"/>
    </source>
</evidence>
<evidence type="ECO:0000256" key="12">
    <source>
        <dbReference type="ARBA" id="ARBA00022741"/>
    </source>
</evidence>
<comment type="pathway">
    <text evidence="3 16">Amino-acid biosynthesis; L-histidine biosynthesis; L-histidine from 5-phospho-alpha-D-ribose 1-diphosphate: step 1/9.</text>
</comment>
<dbReference type="FunFam" id="3.40.190.10:FF:000008">
    <property type="entry name" value="ATP phosphoribosyltransferase"/>
    <property type="match status" value="1"/>
</dbReference>
<evidence type="ECO:0000256" key="9">
    <source>
        <dbReference type="ARBA" id="ARBA00022605"/>
    </source>
</evidence>
<dbReference type="GO" id="GO:0000105">
    <property type="term" value="P:L-histidine biosynthetic process"/>
    <property type="evidence" value="ECO:0007669"/>
    <property type="project" value="UniProtKB-UniRule"/>
</dbReference>
<dbReference type="InterPro" id="IPR024893">
    <property type="entry name" value="ATP_PRibTrfase_HisG_short"/>
</dbReference>
<keyword evidence="11 16" id="KW-0808">Transferase</keyword>